<keyword evidence="3" id="KW-1185">Reference proteome</keyword>
<dbReference type="Proteomes" id="UP000001294">
    <property type="component" value="Unassembled WGS sequence"/>
</dbReference>
<proteinExistence type="predicted"/>
<dbReference type="EMBL" id="DS995901">
    <property type="protein sequence ID" value="EEA23709.1"/>
    <property type="molecule type" value="Genomic_DNA"/>
</dbReference>
<dbReference type="HOGENOM" id="CLU_1175771_0_0_1"/>
<feature type="compositionally biased region" description="Low complexity" evidence="1">
    <location>
        <begin position="67"/>
        <end position="78"/>
    </location>
</feature>
<evidence type="ECO:0000313" key="2">
    <source>
        <dbReference type="EMBL" id="EEA23709.1"/>
    </source>
</evidence>
<dbReference type="VEuPathDB" id="FungiDB:PMAA_077420"/>
<dbReference type="OrthoDB" id="4225094at2759"/>
<accession>B6QD59</accession>
<reference evidence="3" key="1">
    <citation type="journal article" date="2015" name="Genome Announc.">
        <title>Genome sequence of the AIDS-associated pathogen Penicillium marneffei (ATCC18224) and its near taxonomic relative Talaromyces stipitatus (ATCC10500).</title>
        <authorList>
            <person name="Nierman W.C."/>
            <person name="Fedorova-Abrams N.D."/>
            <person name="Andrianopoulos A."/>
        </authorList>
    </citation>
    <scope>NUCLEOTIDE SEQUENCE [LARGE SCALE GENOMIC DNA]</scope>
    <source>
        <strain evidence="3">ATCC 18224 / CBS 334.59 / QM 7333</strain>
    </source>
</reference>
<evidence type="ECO:0008006" key="4">
    <source>
        <dbReference type="Google" id="ProtNLM"/>
    </source>
</evidence>
<protein>
    <recommendedName>
        <fullName evidence="4">BAH domain-containing protein</fullName>
    </recommendedName>
</protein>
<dbReference type="AlphaFoldDB" id="B6QD59"/>
<dbReference type="PhylomeDB" id="B6QD59"/>
<gene>
    <name evidence="2" type="ORF">PMAA_077420</name>
</gene>
<organism evidence="2 3">
    <name type="scientific">Talaromyces marneffei (strain ATCC 18224 / CBS 334.59 / QM 7333)</name>
    <name type="common">Penicillium marneffei</name>
    <dbReference type="NCBI Taxonomy" id="441960"/>
    <lineage>
        <taxon>Eukaryota</taxon>
        <taxon>Fungi</taxon>
        <taxon>Dikarya</taxon>
        <taxon>Ascomycota</taxon>
        <taxon>Pezizomycotina</taxon>
        <taxon>Eurotiomycetes</taxon>
        <taxon>Eurotiomycetidae</taxon>
        <taxon>Eurotiales</taxon>
        <taxon>Trichocomaceae</taxon>
        <taxon>Talaromyces</taxon>
        <taxon>Talaromyces sect. Talaromyces</taxon>
    </lineage>
</organism>
<sequence length="236" mass="26214">MSDYSGGLNMVYRTLRPAAGFDRKGRSNNNHHHHDRAEDSPRNKKYPKKSIVVTTPTTATEVHEADNNTATATETTTASPTGSKPSAAVLGVGKIIDISQSDGKERLAMISEMTTFHDSKIVVVCAWLYKRADIHEDLMDNAGFSFEDSHHHLQSMWPILNNDGTLMTSTGRPQCDYMVSTKRTIIVSEAMGTWLTGVPSTVASRVYRDAIYHADSAERRISHVNEGSCYWLKKIL</sequence>
<name>B6QD59_TALMQ</name>
<evidence type="ECO:0000313" key="3">
    <source>
        <dbReference type="Proteomes" id="UP000001294"/>
    </source>
</evidence>
<evidence type="ECO:0000256" key="1">
    <source>
        <dbReference type="SAM" id="MobiDB-lite"/>
    </source>
</evidence>
<feature type="region of interest" description="Disordered" evidence="1">
    <location>
        <begin position="20"/>
        <end position="86"/>
    </location>
</feature>